<name>A0A7V4LBP2_9BACT</name>
<dbReference type="EMBL" id="DSXI01000026">
    <property type="protein sequence ID" value="HGS04215.1"/>
    <property type="molecule type" value="Genomic_DNA"/>
</dbReference>
<protein>
    <submittedName>
        <fullName evidence="1">Uncharacterized protein</fullName>
    </submittedName>
</protein>
<organism evidence="1">
    <name type="scientific">Desulfobacca acetoxidans</name>
    <dbReference type="NCBI Taxonomy" id="60893"/>
    <lineage>
        <taxon>Bacteria</taxon>
        <taxon>Pseudomonadati</taxon>
        <taxon>Thermodesulfobacteriota</taxon>
        <taxon>Desulfobaccia</taxon>
        <taxon>Desulfobaccales</taxon>
        <taxon>Desulfobaccaceae</taxon>
        <taxon>Desulfobacca</taxon>
    </lineage>
</organism>
<dbReference type="AlphaFoldDB" id="A0A7V4LBP2"/>
<reference evidence="1" key="1">
    <citation type="journal article" date="2020" name="mSystems">
        <title>Genome- and Community-Level Interaction Insights into Carbon Utilization and Element Cycling Functions of Hydrothermarchaeota in Hydrothermal Sediment.</title>
        <authorList>
            <person name="Zhou Z."/>
            <person name="Liu Y."/>
            <person name="Xu W."/>
            <person name="Pan J."/>
            <person name="Luo Z.H."/>
            <person name="Li M."/>
        </authorList>
    </citation>
    <scope>NUCLEOTIDE SEQUENCE [LARGE SCALE GENOMIC DNA]</scope>
    <source>
        <strain evidence="1">SpSt-548</strain>
    </source>
</reference>
<accession>A0A7V4LBP2</accession>
<comment type="caution">
    <text evidence="1">The sequence shown here is derived from an EMBL/GenBank/DDBJ whole genome shotgun (WGS) entry which is preliminary data.</text>
</comment>
<evidence type="ECO:0000313" key="1">
    <source>
        <dbReference type="EMBL" id="HGS04215.1"/>
    </source>
</evidence>
<gene>
    <name evidence="1" type="ORF">ENT08_00460</name>
</gene>
<proteinExistence type="predicted"/>
<sequence>MDSSQDYDLFTKIKAIVHSPHGELLRQLVDILFSQIEEDAEPLTAEEIATIQQAETAIAQGRYYTLEELRRELNL</sequence>